<sequence length="291" mass="32114">MSCRPQEEISAQKRNASSSNPSFFGGAQFPFDGVPNSLDDSGYFSSVSSDQNDLDGDKFVLAKRSDVNPLPAVAGEVVVSRGTMKTHAVGGNLNFDVNFTNPMKRIRPTTPGHDEDIVLIQQHHRPRDPSKRPCVRRGSPYAHDTLPRVSRVEDASGDGTQTFVLPPHIPHPAAAIRGFPGLEYSEGDLARYAEMYEQGSEHWSKATTEEWMTGADDIILKFGEMIDMIKEHMSTRSKVDLYKSLHTRLVDERSALDQRGKELLDVSQTLVRESGNIGGGLNSNDIDARAF</sequence>
<dbReference type="EMBL" id="WTXG01000094">
    <property type="protein sequence ID" value="KAI0293503.1"/>
    <property type="molecule type" value="Genomic_DNA"/>
</dbReference>
<gene>
    <name evidence="2" type="ORF">B0F90DRAFT_1397886</name>
</gene>
<dbReference type="Proteomes" id="UP001203297">
    <property type="component" value="Unassembled WGS sequence"/>
</dbReference>
<dbReference type="AlphaFoldDB" id="A0AAD4LYK1"/>
<organism evidence="2 3">
    <name type="scientific">Multifurca ochricompacta</name>
    <dbReference type="NCBI Taxonomy" id="376703"/>
    <lineage>
        <taxon>Eukaryota</taxon>
        <taxon>Fungi</taxon>
        <taxon>Dikarya</taxon>
        <taxon>Basidiomycota</taxon>
        <taxon>Agaricomycotina</taxon>
        <taxon>Agaricomycetes</taxon>
        <taxon>Russulales</taxon>
        <taxon>Russulaceae</taxon>
        <taxon>Multifurca</taxon>
    </lineage>
</organism>
<evidence type="ECO:0000256" key="1">
    <source>
        <dbReference type="SAM" id="MobiDB-lite"/>
    </source>
</evidence>
<feature type="compositionally biased region" description="Polar residues" evidence="1">
    <location>
        <begin position="12"/>
        <end position="22"/>
    </location>
</feature>
<evidence type="ECO:0000313" key="3">
    <source>
        <dbReference type="Proteomes" id="UP001203297"/>
    </source>
</evidence>
<proteinExistence type="predicted"/>
<reference evidence="2" key="1">
    <citation type="journal article" date="2022" name="New Phytol.">
        <title>Evolutionary transition to the ectomycorrhizal habit in the genomes of a hyperdiverse lineage of mushroom-forming fungi.</title>
        <authorList>
            <person name="Looney B."/>
            <person name="Miyauchi S."/>
            <person name="Morin E."/>
            <person name="Drula E."/>
            <person name="Courty P.E."/>
            <person name="Kohler A."/>
            <person name="Kuo A."/>
            <person name="LaButti K."/>
            <person name="Pangilinan J."/>
            <person name="Lipzen A."/>
            <person name="Riley R."/>
            <person name="Andreopoulos W."/>
            <person name="He G."/>
            <person name="Johnson J."/>
            <person name="Nolan M."/>
            <person name="Tritt A."/>
            <person name="Barry K.W."/>
            <person name="Grigoriev I.V."/>
            <person name="Nagy L.G."/>
            <person name="Hibbett D."/>
            <person name="Henrissat B."/>
            <person name="Matheny P.B."/>
            <person name="Labbe J."/>
            <person name="Martin F.M."/>
        </authorList>
    </citation>
    <scope>NUCLEOTIDE SEQUENCE</scope>
    <source>
        <strain evidence="2">BPL690</strain>
    </source>
</reference>
<evidence type="ECO:0008006" key="4">
    <source>
        <dbReference type="Google" id="ProtNLM"/>
    </source>
</evidence>
<keyword evidence="3" id="KW-1185">Reference proteome</keyword>
<name>A0AAD4LYK1_9AGAM</name>
<feature type="region of interest" description="Disordered" evidence="1">
    <location>
        <begin position="123"/>
        <end position="142"/>
    </location>
</feature>
<feature type="compositionally biased region" description="Basic and acidic residues" evidence="1">
    <location>
        <begin position="1"/>
        <end position="11"/>
    </location>
</feature>
<evidence type="ECO:0000313" key="2">
    <source>
        <dbReference type="EMBL" id="KAI0293503.1"/>
    </source>
</evidence>
<comment type="caution">
    <text evidence="2">The sequence shown here is derived from an EMBL/GenBank/DDBJ whole genome shotgun (WGS) entry which is preliminary data.</text>
</comment>
<accession>A0AAD4LYK1</accession>
<feature type="region of interest" description="Disordered" evidence="1">
    <location>
        <begin position="1"/>
        <end position="28"/>
    </location>
</feature>
<protein>
    <recommendedName>
        <fullName evidence="4">Extracellular mutant protein 11 C-terminal domain-containing protein</fullName>
    </recommendedName>
</protein>